<name>A0AAN6U3M0_9PEZI</name>
<dbReference type="GeneID" id="87823365"/>
<evidence type="ECO:0000313" key="1">
    <source>
        <dbReference type="EMBL" id="KAK4125835.1"/>
    </source>
</evidence>
<gene>
    <name evidence="1" type="ORF">N657DRAFT_280442</name>
</gene>
<dbReference type="RefSeq" id="XP_062649606.1">
    <property type="nucleotide sequence ID" value="XM_062786597.1"/>
</dbReference>
<organism evidence="1 2">
    <name type="scientific">Parathielavia appendiculata</name>
    <dbReference type="NCBI Taxonomy" id="2587402"/>
    <lineage>
        <taxon>Eukaryota</taxon>
        <taxon>Fungi</taxon>
        <taxon>Dikarya</taxon>
        <taxon>Ascomycota</taxon>
        <taxon>Pezizomycotina</taxon>
        <taxon>Sordariomycetes</taxon>
        <taxon>Sordariomycetidae</taxon>
        <taxon>Sordariales</taxon>
        <taxon>Chaetomiaceae</taxon>
        <taxon>Parathielavia</taxon>
    </lineage>
</organism>
<dbReference type="Gene3D" id="3.30.710.10">
    <property type="entry name" value="Potassium Channel Kv1.1, Chain A"/>
    <property type="match status" value="1"/>
</dbReference>
<comment type="caution">
    <text evidence="1">The sequence shown here is derived from an EMBL/GenBank/DDBJ whole genome shotgun (WGS) entry which is preliminary data.</text>
</comment>
<protein>
    <recommendedName>
        <fullName evidence="3">BTB domain-containing protein</fullName>
    </recommendedName>
</protein>
<evidence type="ECO:0000313" key="2">
    <source>
        <dbReference type="Proteomes" id="UP001302602"/>
    </source>
</evidence>
<proteinExistence type="predicted"/>
<dbReference type="Proteomes" id="UP001302602">
    <property type="component" value="Unassembled WGS sequence"/>
</dbReference>
<dbReference type="InterPro" id="IPR011333">
    <property type="entry name" value="SKP1/BTB/POZ_sf"/>
</dbReference>
<dbReference type="AlphaFoldDB" id="A0AAN6U3M0"/>
<dbReference type="EMBL" id="MU853225">
    <property type="protein sequence ID" value="KAK4125835.1"/>
    <property type="molecule type" value="Genomic_DNA"/>
</dbReference>
<reference evidence="1" key="2">
    <citation type="submission" date="2023-05" db="EMBL/GenBank/DDBJ databases">
        <authorList>
            <consortium name="Lawrence Berkeley National Laboratory"/>
            <person name="Steindorff A."/>
            <person name="Hensen N."/>
            <person name="Bonometti L."/>
            <person name="Westerberg I."/>
            <person name="Brannstrom I.O."/>
            <person name="Guillou S."/>
            <person name="Cros-Aarteil S."/>
            <person name="Calhoun S."/>
            <person name="Haridas S."/>
            <person name="Kuo A."/>
            <person name="Mondo S."/>
            <person name="Pangilinan J."/>
            <person name="Riley R."/>
            <person name="Labutti K."/>
            <person name="Andreopoulos B."/>
            <person name="Lipzen A."/>
            <person name="Chen C."/>
            <person name="Yanf M."/>
            <person name="Daum C."/>
            <person name="Ng V."/>
            <person name="Clum A."/>
            <person name="Ohm R."/>
            <person name="Martin F."/>
            <person name="Silar P."/>
            <person name="Natvig D."/>
            <person name="Lalanne C."/>
            <person name="Gautier V."/>
            <person name="Ament-Velasquez S.L."/>
            <person name="Kruys A."/>
            <person name="Hutchinson M.I."/>
            <person name="Powell A.J."/>
            <person name="Barry K."/>
            <person name="Miller A.N."/>
            <person name="Grigoriev I.V."/>
            <person name="Debuchy R."/>
            <person name="Gladieux P."/>
            <person name="Thoren M.H."/>
            <person name="Johannesson H."/>
        </authorList>
    </citation>
    <scope>NUCLEOTIDE SEQUENCE</scope>
    <source>
        <strain evidence="1">CBS 731.68</strain>
    </source>
</reference>
<accession>A0AAN6U3M0</accession>
<reference evidence="1" key="1">
    <citation type="journal article" date="2023" name="Mol. Phylogenet. Evol.">
        <title>Genome-scale phylogeny and comparative genomics of the fungal order Sordariales.</title>
        <authorList>
            <person name="Hensen N."/>
            <person name="Bonometti L."/>
            <person name="Westerberg I."/>
            <person name="Brannstrom I.O."/>
            <person name="Guillou S."/>
            <person name="Cros-Aarteil S."/>
            <person name="Calhoun S."/>
            <person name="Haridas S."/>
            <person name="Kuo A."/>
            <person name="Mondo S."/>
            <person name="Pangilinan J."/>
            <person name="Riley R."/>
            <person name="LaButti K."/>
            <person name="Andreopoulos B."/>
            <person name="Lipzen A."/>
            <person name="Chen C."/>
            <person name="Yan M."/>
            <person name="Daum C."/>
            <person name="Ng V."/>
            <person name="Clum A."/>
            <person name="Steindorff A."/>
            <person name="Ohm R.A."/>
            <person name="Martin F."/>
            <person name="Silar P."/>
            <person name="Natvig D.O."/>
            <person name="Lalanne C."/>
            <person name="Gautier V."/>
            <person name="Ament-Velasquez S.L."/>
            <person name="Kruys A."/>
            <person name="Hutchinson M.I."/>
            <person name="Powell A.J."/>
            <person name="Barry K."/>
            <person name="Miller A.N."/>
            <person name="Grigoriev I.V."/>
            <person name="Debuchy R."/>
            <person name="Gladieux P."/>
            <person name="Hiltunen Thoren M."/>
            <person name="Johannesson H."/>
        </authorList>
    </citation>
    <scope>NUCLEOTIDE SEQUENCE</scope>
    <source>
        <strain evidence="1">CBS 731.68</strain>
    </source>
</reference>
<keyword evidence="2" id="KW-1185">Reference proteome</keyword>
<evidence type="ECO:0008006" key="3">
    <source>
        <dbReference type="Google" id="ProtNLM"/>
    </source>
</evidence>
<sequence length="412" mass="47118">MPYIIDLFFESDDDWEPSRAPTVRRLVLDPDGDLILHIGAEVNDEPDMIDAQVCSVTMRRSSPVFKAMLFGSWIEAKPSAGPWIVSLPDDKPAPLTIMLAIAHGRFDLVPHMKEGSTRRQDLELMVDVLTVADKYDLTRLLGPWAPWWINIVRYPHRNSSREIAQGMYVAWQLGSLDRLSSIIKAVVFTISKVELDCLIEYSEHCTSEGFPPALCRLIRCTVARCRLEVIQYILDFFHGKAINPRVKSTGWGIYRKGPECCHEPILCNALIATEISSYFRLVARTPPPEQASEVDTCAETLLISLGDVFTYVDSTRKLRGQHCCSLLVGFEAFKDLLFFDWQDCREVLPEAYRDRLQKRYEQLGYDLDLINREPTRLTYWADTCERHCAPDIPAPTRLIMKICHWLGSLVLH</sequence>